<dbReference type="EMBL" id="OZ075146">
    <property type="protein sequence ID" value="CAL5053935.1"/>
    <property type="molecule type" value="Genomic_DNA"/>
</dbReference>
<keyword evidence="1" id="KW-0812">Transmembrane</keyword>
<sequence length="138" mass="15141">MDHHHCHCPPVDHHAHYSPPPCEPSWNTPDHCHQPCPPCPAPPPPPYEQPQDYFWNPAFQPAPFLRTWSSSSSSDADAPSCTVRVEKPAAATGYKAPLLENKVHGGATAAGGPSATEALSVLLFWAVIIGGFVYWYWF</sequence>
<organism evidence="2 3">
    <name type="scientific">Urochloa decumbens</name>
    <dbReference type="NCBI Taxonomy" id="240449"/>
    <lineage>
        <taxon>Eukaryota</taxon>
        <taxon>Viridiplantae</taxon>
        <taxon>Streptophyta</taxon>
        <taxon>Embryophyta</taxon>
        <taxon>Tracheophyta</taxon>
        <taxon>Spermatophyta</taxon>
        <taxon>Magnoliopsida</taxon>
        <taxon>Liliopsida</taxon>
        <taxon>Poales</taxon>
        <taxon>Poaceae</taxon>
        <taxon>PACMAD clade</taxon>
        <taxon>Panicoideae</taxon>
        <taxon>Panicodae</taxon>
        <taxon>Paniceae</taxon>
        <taxon>Melinidinae</taxon>
        <taxon>Urochloa</taxon>
    </lineage>
</organism>
<proteinExistence type="predicted"/>
<dbReference type="AlphaFoldDB" id="A0ABC9E8C3"/>
<gene>
    <name evidence="2" type="ORF">URODEC1_LOCUS93513</name>
</gene>
<evidence type="ECO:0000313" key="3">
    <source>
        <dbReference type="Proteomes" id="UP001497457"/>
    </source>
</evidence>
<name>A0ABC9E8C3_9POAL</name>
<reference evidence="2" key="1">
    <citation type="submission" date="2024-10" db="EMBL/GenBank/DDBJ databases">
        <authorList>
            <person name="Ryan C."/>
        </authorList>
    </citation>
    <scope>NUCLEOTIDE SEQUENCE [LARGE SCALE GENOMIC DNA]</scope>
</reference>
<evidence type="ECO:0000313" key="2">
    <source>
        <dbReference type="EMBL" id="CAL5053935.1"/>
    </source>
</evidence>
<keyword evidence="3" id="KW-1185">Reference proteome</keyword>
<evidence type="ECO:0000256" key="1">
    <source>
        <dbReference type="SAM" id="Phobius"/>
    </source>
</evidence>
<accession>A0ABC9E8C3</accession>
<feature type="transmembrane region" description="Helical" evidence="1">
    <location>
        <begin position="118"/>
        <end position="137"/>
    </location>
</feature>
<dbReference type="Proteomes" id="UP001497457">
    <property type="component" value="Chromosome 36b"/>
</dbReference>
<protein>
    <submittedName>
        <fullName evidence="2">Uncharacterized protein</fullName>
    </submittedName>
</protein>
<keyword evidence="1" id="KW-1133">Transmembrane helix</keyword>
<keyword evidence="1" id="KW-0472">Membrane</keyword>